<keyword evidence="9" id="KW-0067">ATP-binding</keyword>
<organism evidence="15 16">
    <name type="scientific">Endocarpon pusillum</name>
    <dbReference type="NCBI Taxonomy" id="364733"/>
    <lineage>
        <taxon>Eukaryota</taxon>
        <taxon>Fungi</taxon>
        <taxon>Dikarya</taxon>
        <taxon>Ascomycota</taxon>
        <taxon>Pezizomycotina</taxon>
        <taxon>Eurotiomycetes</taxon>
        <taxon>Chaetothyriomycetidae</taxon>
        <taxon>Verrucariales</taxon>
        <taxon>Verrucariaceae</taxon>
        <taxon>Endocarpon</taxon>
    </lineage>
</organism>
<evidence type="ECO:0000256" key="5">
    <source>
        <dbReference type="ARBA" id="ARBA00022679"/>
    </source>
</evidence>
<evidence type="ECO:0000313" key="15">
    <source>
        <dbReference type="EMBL" id="KAF7504879.1"/>
    </source>
</evidence>
<evidence type="ECO:0000256" key="8">
    <source>
        <dbReference type="ARBA" id="ARBA00022827"/>
    </source>
</evidence>
<evidence type="ECO:0000256" key="10">
    <source>
        <dbReference type="ARBA" id="ARBA00031145"/>
    </source>
</evidence>
<dbReference type="SUPFAM" id="SSF52402">
    <property type="entry name" value="Adenine nucleotide alpha hydrolases-like"/>
    <property type="match status" value="1"/>
</dbReference>
<feature type="compositionally biased region" description="Pro residues" evidence="13">
    <location>
        <begin position="144"/>
        <end position="154"/>
    </location>
</feature>
<dbReference type="PANTHER" id="PTHR23293">
    <property type="entry name" value="FAD SYNTHETASE-RELATED FMN ADENYLYLTRANSFERASE"/>
    <property type="match status" value="1"/>
</dbReference>
<dbReference type="GO" id="GO:0006747">
    <property type="term" value="P:FAD biosynthetic process"/>
    <property type="evidence" value="ECO:0007669"/>
    <property type="project" value="TreeGrafter"/>
</dbReference>
<keyword evidence="16" id="KW-1185">Reference proteome</keyword>
<evidence type="ECO:0000256" key="6">
    <source>
        <dbReference type="ARBA" id="ARBA00022695"/>
    </source>
</evidence>
<evidence type="ECO:0000256" key="13">
    <source>
        <dbReference type="SAM" id="MobiDB-lite"/>
    </source>
</evidence>
<dbReference type="PANTHER" id="PTHR23293:SF9">
    <property type="entry name" value="FAD SYNTHASE"/>
    <property type="match status" value="1"/>
</dbReference>
<keyword evidence="4" id="KW-0288">FMN</keyword>
<evidence type="ECO:0000259" key="14">
    <source>
        <dbReference type="Pfam" id="PF01507"/>
    </source>
</evidence>
<feature type="domain" description="Phosphoadenosine phosphosulphate reductase" evidence="14">
    <location>
        <begin position="94"/>
        <end position="340"/>
    </location>
</feature>
<comment type="caution">
    <text evidence="15">The sequence shown here is derived from an EMBL/GenBank/DDBJ whole genome shotgun (WGS) entry which is preliminary data.</text>
</comment>
<evidence type="ECO:0000256" key="2">
    <source>
        <dbReference type="ARBA" id="ARBA00012393"/>
    </source>
</evidence>
<dbReference type="InterPro" id="IPR002500">
    <property type="entry name" value="PAPS_reduct_dom"/>
</dbReference>
<comment type="pathway">
    <text evidence="1">Cofactor biosynthesis; FAD biosynthesis; FAD from FMN: step 1/1.</text>
</comment>
<comment type="catalytic activity">
    <reaction evidence="12">
        <text>FMN + ATP + H(+) = FAD + diphosphate</text>
        <dbReference type="Rhea" id="RHEA:17237"/>
        <dbReference type="ChEBI" id="CHEBI:15378"/>
        <dbReference type="ChEBI" id="CHEBI:30616"/>
        <dbReference type="ChEBI" id="CHEBI:33019"/>
        <dbReference type="ChEBI" id="CHEBI:57692"/>
        <dbReference type="ChEBI" id="CHEBI:58210"/>
        <dbReference type="EC" id="2.7.7.2"/>
    </reaction>
</comment>
<evidence type="ECO:0000256" key="1">
    <source>
        <dbReference type="ARBA" id="ARBA00004726"/>
    </source>
</evidence>
<feature type="compositionally biased region" description="Low complexity" evidence="13">
    <location>
        <begin position="133"/>
        <end position="143"/>
    </location>
</feature>
<evidence type="ECO:0000313" key="16">
    <source>
        <dbReference type="Proteomes" id="UP000606974"/>
    </source>
</evidence>
<evidence type="ECO:0000256" key="12">
    <source>
        <dbReference type="ARBA" id="ARBA00049494"/>
    </source>
</evidence>
<name>A0A8H7DZC2_9EURO</name>
<keyword evidence="8" id="KW-0274">FAD</keyword>
<keyword evidence="6" id="KW-0548">Nucleotidyltransferase</keyword>
<feature type="compositionally biased region" description="Basic residues" evidence="13">
    <location>
        <begin position="199"/>
        <end position="209"/>
    </location>
</feature>
<proteinExistence type="predicted"/>
<evidence type="ECO:0000256" key="9">
    <source>
        <dbReference type="ARBA" id="ARBA00022840"/>
    </source>
</evidence>
<evidence type="ECO:0000256" key="4">
    <source>
        <dbReference type="ARBA" id="ARBA00022643"/>
    </source>
</evidence>
<feature type="region of interest" description="Disordered" evidence="13">
    <location>
        <begin position="1"/>
        <end position="37"/>
    </location>
</feature>
<evidence type="ECO:0000256" key="7">
    <source>
        <dbReference type="ARBA" id="ARBA00022741"/>
    </source>
</evidence>
<keyword evidence="5" id="KW-0808">Transferase</keyword>
<dbReference type="Gene3D" id="3.40.50.620">
    <property type="entry name" value="HUPs"/>
    <property type="match status" value="1"/>
</dbReference>
<accession>A0A8H7DZC2</accession>
<evidence type="ECO:0000256" key="3">
    <source>
        <dbReference type="ARBA" id="ARBA00022630"/>
    </source>
</evidence>
<feature type="region of interest" description="Disordered" evidence="13">
    <location>
        <begin position="133"/>
        <end position="161"/>
    </location>
</feature>
<keyword evidence="3" id="KW-0285">Flavoprotein</keyword>
<gene>
    <name evidence="15" type="ORF">GJ744_001600</name>
</gene>
<dbReference type="EC" id="2.7.7.2" evidence="2"/>
<dbReference type="Proteomes" id="UP000606974">
    <property type="component" value="Unassembled WGS sequence"/>
</dbReference>
<dbReference type="GO" id="GO:0005524">
    <property type="term" value="F:ATP binding"/>
    <property type="evidence" value="ECO:0007669"/>
    <property type="project" value="UniProtKB-KW"/>
</dbReference>
<evidence type="ECO:0000256" key="11">
    <source>
        <dbReference type="ARBA" id="ARBA00031871"/>
    </source>
</evidence>
<feature type="region of interest" description="Disordered" evidence="13">
    <location>
        <begin position="191"/>
        <end position="232"/>
    </location>
</feature>
<dbReference type="EMBL" id="JAACFV010000124">
    <property type="protein sequence ID" value="KAF7504879.1"/>
    <property type="molecule type" value="Genomic_DNA"/>
</dbReference>
<dbReference type="Pfam" id="PF01507">
    <property type="entry name" value="PAPS_reduct"/>
    <property type="match status" value="1"/>
</dbReference>
<keyword evidence="7" id="KW-0547">Nucleotide-binding</keyword>
<dbReference type="InterPro" id="IPR014729">
    <property type="entry name" value="Rossmann-like_a/b/a_fold"/>
</dbReference>
<dbReference type="OrthoDB" id="270728at2759"/>
<protein>
    <recommendedName>
        <fullName evidence="2">FAD synthase</fullName>
        <ecNumber evidence="2">2.7.7.2</ecNumber>
    </recommendedName>
    <alternativeName>
        <fullName evidence="10">FAD pyrophosphorylase</fullName>
    </alternativeName>
    <alternativeName>
        <fullName evidence="11">FMN adenylyltransferase</fullName>
    </alternativeName>
</protein>
<dbReference type="AlphaFoldDB" id="A0A8H7DZC2"/>
<dbReference type="GO" id="GO:0003919">
    <property type="term" value="F:FMN adenylyltransferase activity"/>
    <property type="evidence" value="ECO:0007669"/>
    <property type="project" value="UniProtKB-EC"/>
</dbReference>
<sequence length="374" mass="41247">MSDDASLPPNAPMINGHDSPPQIDGEEDASPSSITGPASVQPSLEAVCADLHARVTAFLNKTPGSDSTGKVQEQVRISISVIEKALTDYEFSSLSLSYNGGKDCLVLLILYLYSLYSHFRPSAKLAAAASSTSSSNHNMTTTSNPPPPSSPSGPFPTSIPAIYAQSPDPFPAMDNFVTTSSQRYHLDLCTIRTNPRPGQHSHTHEHRSLKPSPLSNSDPPTRPETPPGDASKRITIRDAFATYLSHTSNATSTRPLPNKIRAIFVGTRRTDPHGENLTHFDRTDHGWPDFMRIHPVIDWRLSEIWLFLRADELKEADGKPLEYCEMYDEGYTSLGGVGDTVRNPRLRYVDEDGRERYRPAYQLTEDGDERLGRG</sequence>
<reference evidence="15" key="1">
    <citation type="submission" date="2020-02" db="EMBL/GenBank/DDBJ databases">
        <authorList>
            <person name="Palmer J.M."/>
        </authorList>
    </citation>
    <scope>NUCLEOTIDE SEQUENCE</scope>
    <source>
        <strain evidence="15">EPUS1.4</strain>
        <tissue evidence="15">Thallus</tissue>
    </source>
</reference>